<dbReference type="RefSeq" id="XP_009541903.1">
    <property type="nucleotide sequence ID" value="XM_009543608.1"/>
</dbReference>
<dbReference type="Proteomes" id="UP000030671">
    <property type="component" value="Unassembled WGS sequence"/>
</dbReference>
<reference evidence="2 3" key="1">
    <citation type="journal article" date="2012" name="New Phytol.">
        <title>Insight into trade-off between wood decay and parasitism from the genome of a fungal forest pathogen.</title>
        <authorList>
            <person name="Olson A."/>
            <person name="Aerts A."/>
            <person name="Asiegbu F."/>
            <person name="Belbahri L."/>
            <person name="Bouzid O."/>
            <person name="Broberg A."/>
            <person name="Canback B."/>
            <person name="Coutinho P.M."/>
            <person name="Cullen D."/>
            <person name="Dalman K."/>
            <person name="Deflorio G."/>
            <person name="van Diepen L.T."/>
            <person name="Dunand C."/>
            <person name="Duplessis S."/>
            <person name="Durling M."/>
            <person name="Gonthier P."/>
            <person name="Grimwood J."/>
            <person name="Fossdal C.G."/>
            <person name="Hansson D."/>
            <person name="Henrissat B."/>
            <person name="Hietala A."/>
            <person name="Himmelstrand K."/>
            <person name="Hoffmeister D."/>
            <person name="Hogberg N."/>
            <person name="James T.Y."/>
            <person name="Karlsson M."/>
            <person name="Kohler A."/>
            <person name="Kues U."/>
            <person name="Lee Y.H."/>
            <person name="Lin Y.C."/>
            <person name="Lind M."/>
            <person name="Lindquist E."/>
            <person name="Lombard V."/>
            <person name="Lucas S."/>
            <person name="Lunden K."/>
            <person name="Morin E."/>
            <person name="Murat C."/>
            <person name="Park J."/>
            <person name="Raffaello T."/>
            <person name="Rouze P."/>
            <person name="Salamov A."/>
            <person name="Schmutz J."/>
            <person name="Solheim H."/>
            <person name="Stahlberg J."/>
            <person name="Velez H."/>
            <person name="de Vries R.P."/>
            <person name="Wiebenga A."/>
            <person name="Woodward S."/>
            <person name="Yakovlev I."/>
            <person name="Garbelotto M."/>
            <person name="Martin F."/>
            <person name="Grigoriev I.V."/>
            <person name="Stenlid J."/>
        </authorList>
    </citation>
    <scope>NUCLEOTIDE SEQUENCE [LARGE SCALE GENOMIC DNA]</scope>
    <source>
        <strain evidence="2 3">TC 32-1</strain>
    </source>
</reference>
<evidence type="ECO:0000313" key="2">
    <source>
        <dbReference type="EMBL" id="ETW85006.1"/>
    </source>
</evidence>
<evidence type="ECO:0000256" key="1">
    <source>
        <dbReference type="SAM" id="MobiDB-lite"/>
    </source>
</evidence>
<protein>
    <submittedName>
        <fullName evidence="2">Uncharacterized protein</fullName>
    </submittedName>
</protein>
<organism evidence="2 3">
    <name type="scientific">Heterobasidion irregulare (strain TC 32-1)</name>
    <dbReference type="NCBI Taxonomy" id="747525"/>
    <lineage>
        <taxon>Eukaryota</taxon>
        <taxon>Fungi</taxon>
        <taxon>Dikarya</taxon>
        <taxon>Basidiomycota</taxon>
        <taxon>Agaricomycotina</taxon>
        <taxon>Agaricomycetes</taxon>
        <taxon>Russulales</taxon>
        <taxon>Bondarzewiaceae</taxon>
        <taxon>Heterobasidion</taxon>
        <taxon>Heterobasidion annosum species complex</taxon>
    </lineage>
</organism>
<proteinExistence type="predicted"/>
<evidence type="ECO:0000313" key="3">
    <source>
        <dbReference type="Proteomes" id="UP000030671"/>
    </source>
</evidence>
<dbReference type="EMBL" id="KI925455">
    <property type="protein sequence ID" value="ETW85006.1"/>
    <property type="molecule type" value="Genomic_DNA"/>
</dbReference>
<accession>W4KIW2</accession>
<dbReference type="HOGENOM" id="CLU_2184301_0_0_1"/>
<dbReference type="AlphaFoldDB" id="W4KIW2"/>
<name>W4KIW2_HETIT</name>
<dbReference type="GeneID" id="20675841"/>
<gene>
    <name evidence="2" type="ORF">HETIRDRAFT_448271</name>
</gene>
<dbReference type="InParanoid" id="W4KIW2"/>
<sequence length="109" mass="12158">MFRLKPLKVYYCLTKCGHVIVKAGELATTQGTQFRVHSDSDEDLLATIRRRAPIPEVLHNCRPGGLVERAADLSDLRWTVEPEAQSGAVLNRGSNARPRPRQREHAADA</sequence>
<keyword evidence="3" id="KW-1185">Reference proteome</keyword>
<feature type="region of interest" description="Disordered" evidence="1">
    <location>
        <begin position="87"/>
        <end position="109"/>
    </location>
</feature>
<dbReference type="KEGG" id="hir:HETIRDRAFT_448271"/>